<dbReference type="EMBL" id="OU963914">
    <property type="protein sequence ID" value="CAH0402709.1"/>
    <property type="molecule type" value="Genomic_DNA"/>
</dbReference>
<proteinExistence type="predicted"/>
<dbReference type="SUPFAM" id="SSF52087">
    <property type="entry name" value="CRAL/TRIO domain"/>
    <property type="match status" value="1"/>
</dbReference>
<dbReference type="Gene3D" id="1.20.5.1200">
    <property type="entry name" value="Alpha-tocopherol transfer"/>
    <property type="match status" value="1"/>
</dbReference>
<dbReference type="PRINTS" id="PR00180">
    <property type="entry name" value="CRETINALDHBP"/>
</dbReference>
<dbReference type="SMART" id="SM00516">
    <property type="entry name" value="SEC14"/>
    <property type="match status" value="1"/>
</dbReference>
<dbReference type="InterPro" id="IPR036865">
    <property type="entry name" value="CRAL-TRIO_dom_sf"/>
</dbReference>
<reference evidence="2" key="1">
    <citation type="submission" date="2021-12" db="EMBL/GenBank/DDBJ databases">
        <authorList>
            <person name="King R."/>
        </authorList>
    </citation>
    <scope>NUCLEOTIDE SEQUENCE</scope>
</reference>
<dbReference type="PANTHER" id="PTHR10174">
    <property type="entry name" value="ALPHA-TOCOPHEROL TRANSFER PROTEIN-RELATED"/>
    <property type="match status" value="1"/>
</dbReference>
<dbReference type="PANTHER" id="PTHR10174:SF222">
    <property type="entry name" value="GH10083P-RELATED"/>
    <property type="match status" value="1"/>
</dbReference>
<dbReference type="CDD" id="cd00170">
    <property type="entry name" value="SEC14"/>
    <property type="match status" value="1"/>
</dbReference>
<dbReference type="Gene3D" id="3.40.525.10">
    <property type="entry name" value="CRAL-TRIO lipid binding domain"/>
    <property type="match status" value="1"/>
</dbReference>
<feature type="domain" description="CRAL-TRIO" evidence="1">
    <location>
        <begin position="96"/>
        <end position="258"/>
    </location>
</feature>
<evidence type="ECO:0000313" key="3">
    <source>
        <dbReference type="Proteomes" id="UP001153292"/>
    </source>
</evidence>
<name>A0ABN8B1E4_CHISP</name>
<dbReference type="PROSITE" id="PS50191">
    <property type="entry name" value="CRAL_TRIO"/>
    <property type="match status" value="1"/>
</dbReference>
<evidence type="ECO:0000313" key="2">
    <source>
        <dbReference type="EMBL" id="CAH0402709.1"/>
    </source>
</evidence>
<dbReference type="InterPro" id="IPR001251">
    <property type="entry name" value="CRAL-TRIO_dom"/>
</dbReference>
<sequence>MDSLPKDPILVFPPDTLQVVRKEFNLDKPGAIDRAIDILELWLKKQDHFTKKDFSRGYLERNIIRAKGSVERSKERLDKICTARVLMPDLYVFRDVREFVELDEQTTDALLPKLTKDYYRVFILQNYAQTFTRELFTEFYIRGFYYLEYISAFDYANGAVIVFDYRNLNLFEFIKYLDLVQTAQLLNLALNGYGIRVKEIHLISTSRFVNLLVSTFKQMISEKLANRIHVHAEADALLKYIDKDILPVEYGGTEVSMKEIHKKWVDVLSSEDFMGLMKETYKAKINEALRPVKKLNDEYLGMAGTFRGLSVD</sequence>
<accession>A0ABN8B1E4</accession>
<evidence type="ECO:0000259" key="1">
    <source>
        <dbReference type="PROSITE" id="PS50191"/>
    </source>
</evidence>
<gene>
    <name evidence="2" type="ORF">CHILSU_LOCUS5955</name>
</gene>
<organism evidence="2 3">
    <name type="scientific">Chilo suppressalis</name>
    <name type="common">Asiatic rice borer moth</name>
    <dbReference type="NCBI Taxonomy" id="168631"/>
    <lineage>
        <taxon>Eukaryota</taxon>
        <taxon>Metazoa</taxon>
        <taxon>Ecdysozoa</taxon>
        <taxon>Arthropoda</taxon>
        <taxon>Hexapoda</taxon>
        <taxon>Insecta</taxon>
        <taxon>Pterygota</taxon>
        <taxon>Neoptera</taxon>
        <taxon>Endopterygota</taxon>
        <taxon>Lepidoptera</taxon>
        <taxon>Glossata</taxon>
        <taxon>Ditrysia</taxon>
        <taxon>Pyraloidea</taxon>
        <taxon>Crambidae</taxon>
        <taxon>Crambinae</taxon>
        <taxon>Chilo</taxon>
    </lineage>
</organism>
<dbReference type="Pfam" id="PF00650">
    <property type="entry name" value="CRAL_TRIO"/>
    <property type="match status" value="1"/>
</dbReference>
<dbReference type="Proteomes" id="UP001153292">
    <property type="component" value="Chromosome 21"/>
</dbReference>
<keyword evidence="3" id="KW-1185">Reference proteome</keyword>
<protein>
    <recommendedName>
        <fullName evidence="1">CRAL-TRIO domain-containing protein</fullName>
    </recommendedName>
</protein>